<dbReference type="Pfam" id="PF00528">
    <property type="entry name" value="BPD_transp_1"/>
    <property type="match status" value="1"/>
</dbReference>
<dbReference type="SUPFAM" id="SSF161098">
    <property type="entry name" value="MetI-like"/>
    <property type="match status" value="1"/>
</dbReference>
<gene>
    <name evidence="9" type="ORF">PGRAT_23695</name>
</gene>
<dbReference type="GO" id="GO:0005886">
    <property type="term" value="C:plasma membrane"/>
    <property type="evidence" value="ECO:0007669"/>
    <property type="project" value="UniProtKB-SubCell"/>
</dbReference>
<protein>
    <submittedName>
        <fullName evidence="9">ABC transporter permease</fullName>
    </submittedName>
</protein>
<keyword evidence="6 7" id="KW-0472">Membrane</keyword>
<evidence type="ECO:0000256" key="1">
    <source>
        <dbReference type="ARBA" id="ARBA00004651"/>
    </source>
</evidence>
<evidence type="ECO:0000259" key="8">
    <source>
        <dbReference type="PROSITE" id="PS50928"/>
    </source>
</evidence>
<feature type="transmembrane region" description="Helical" evidence="7">
    <location>
        <begin position="208"/>
        <end position="227"/>
    </location>
</feature>
<evidence type="ECO:0000256" key="7">
    <source>
        <dbReference type="RuleBase" id="RU363032"/>
    </source>
</evidence>
<keyword evidence="10" id="KW-1185">Reference proteome</keyword>
<feature type="transmembrane region" description="Helical" evidence="7">
    <location>
        <begin position="269"/>
        <end position="287"/>
    </location>
</feature>
<dbReference type="InterPro" id="IPR035906">
    <property type="entry name" value="MetI-like_sf"/>
</dbReference>
<dbReference type="InterPro" id="IPR051393">
    <property type="entry name" value="ABC_transporter_permease"/>
</dbReference>
<dbReference type="STRING" id="189425.PGRAT_23695"/>
<dbReference type="PROSITE" id="PS50928">
    <property type="entry name" value="ABC_TM1"/>
    <property type="match status" value="1"/>
</dbReference>
<keyword evidence="5 7" id="KW-1133">Transmembrane helix</keyword>
<dbReference type="PANTHER" id="PTHR30193">
    <property type="entry name" value="ABC TRANSPORTER PERMEASE PROTEIN"/>
    <property type="match status" value="1"/>
</dbReference>
<evidence type="ECO:0000256" key="2">
    <source>
        <dbReference type="ARBA" id="ARBA00022448"/>
    </source>
</evidence>
<reference evidence="9 10" key="1">
    <citation type="submission" date="2014-08" db="EMBL/GenBank/DDBJ databases">
        <title>Comparative genomics of the Paenibacillus odorifer group.</title>
        <authorList>
            <person name="den Bakker H.C."/>
            <person name="Tsai Y.-C."/>
            <person name="Martin N."/>
            <person name="Korlach J."/>
            <person name="Wiedmann M."/>
        </authorList>
    </citation>
    <scope>NUCLEOTIDE SEQUENCE [LARGE SCALE GENOMIC DNA]</scope>
    <source>
        <strain evidence="9 10">DSM 15220</strain>
    </source>
</reference>
<evidence type="ECO:0000256" key="3">
    <source>
        <dbReference type="ARBA" id="ARBA00022475"/>
    </source>
</evidence>
<dbReference type="eggNOG" id="COG1175">
    <property type="taxonomic scope" value="Bacteria"/>
</dbReference>
<dbReference type="Gene3D" id="1.10.3720.10">
    <property type="entry name" value="MetI-like"/>
    <property type="match status" value="1"/>
</dbReference>
<dbReference type="GO" id="GO:0055085">
    <property type="term" value="P:transmembrane transport"/>
    <property type="evidence" value="ECO:0007669"/>
    <property type="project" value="InterPro"/>
</dbReference>
<name>A0A089MD65_9BACL</name>
<sequence>MYKETTLKKKITVFSIFALIPLFVFTAVVIVPFIIGFIMTLTNWNGTSSVFQFIGFNNYKAAFSDNQFWVSLWLTIRYVFFTLILTNIVAFFLALLVTAGRKGQHFFRAGFFTPNLVGGIILGFVWQFIFARVLVYFGKTWGLDIFTYSWLGDTTKAFWALVIVGVWQNAGYMMLIYIAGLMSIPSSLSEAANLDGAGSFQQLFRIKIPMMISSFTICLFLTLQRSFMVYDTNLSLTKGGPYRSTEIIAMHVYDDAFIYRNFGSGQAKAIMLFIIVSLIVTLQVRVMKRLEVDA</sequence>
<feature type="transmembrane region" description="Helical" evidence="7">
    <location>
        <begin position="157"/>
        <end position="179"/>
    </location>
</feature>
<dbReference type="InterPro" id="IPR000515">
    <property type="entry name" value="MetI-like"/>
</dbReference>
<keyword evidence="3" id="KW-1003">Cell membrane</keyword>
<dbReference type="KEGG" id="pgm:PGRAT_23695"/>
<dbReference type="CDD" id="cd06261">
    <property type="entry name" value="TM_PBP2"/>
    <property type="match status" value="1"/>
</dbReference>
<evidence type="ECO:0000256" key="6">
    <source>
        <dbReference type="ARBA" id="ARBA00023136"/>
    </source>
</evidence>
<evidence type="ECO:0000313" key="10">
    <source>
        <dbReference type="Proteomes" id="UP000029500"/>
    </source>
</evidence>
<keyword evidence="2 7" id="KW-0813">Transport</keyword>
<dbReference type="OrthoDB" id="9786413at2"/>
<dbReference type="RefSeq" id="WP_025705912.1">
    <property type="nucleotide sequence ID" value="NZ_CP009287.1"/>
</dbReference>
<proteinExistence type="inferred from homology"/>
<dbReference type="AlphaFoldDB" id="A0A089MD65"/>
<accession>A0A089MD65</accession>
<dbReference type="Proteomes" id="UP000029500">
    <property type="component" value="Chromosome"/>
</dbReference>
<evidence type="ECO:0000313" key="9">
    <source>
        <dbReference type="EMBL" id="AIQ70310.1"/>
    </source>
</evidence>
<dbReference type="HOGENOM" id="CLU_016047_0_0_9"/>
<evidence type="ECO:0000256" key="5">
    <source>
        <dbReference type="ARBA" id="ARBA00022989"/>
    </source>
</evidence>
<organism evidence="9 10">
    <name type="scientific">Paenibacillus graminis</name>
    <dbReference type="NCBI Taxonomy" id="189425"/>
    <lineage>
        <taxon>Bacteria</taxon>
        <taxon>Bacillati</taxon>
        <taxon>Bacillota</taxon>
        <taxon>Bacilli</taxon>
        <taxon>Bacillales</taxon>
        <taxon>Paenibacillaceae</taxon>
        <taxon>Paenibacillus</taxon>
    </lineage>
</organism>
<evidence type="ECO:0000256" key="4">
    <source>
        <dbReference type="ARBA" id="ARBA00022692"/>
    </source>
</evidence>
<feature type="domain" description="ABC transmembrane type-1" evidence="8">
    <location>
        <begin position="72"/>
        <end position="283"/>
    </location>
</feature>
<feature type="transmembrane region" description="Helical" evidence="7">
    <location>
        <begin position="78"/>
        <end position="99"/>
    </location>
</feature>
<feature type="transmembrane region" description="Helical" evidence="7">
    <location>
        <begin position="111"/>
        <end position="137"/>
    </location>
</feature>
<keyword evidence="4 7" id="KW-0812">Transmembrane</keyword>
<dbReference type="EMBL" id="CP009287">
    <property type="protein sequence ID" value="AIQ70310.1"/>
    <property type="molecule type" value="Genomic_DNA"/>
</dbReference>
<comment type="similarity">
    <text evidence="7">Belongs to the binding-protein-dependent transport system permease family.</text>
</comment>
<comment type="subcellular location">
    <subcellularLocation>
        <location evidence="1 7">Cell membrane</location>
        <topology evidence="1 7">Multi-pass membrane protein</topology>
    </subcellularLocation>
</comment>
<feature type="transmembrane region" description="Helical" evidence="7">
    <location>
        <begin position="12"/>
        <end position="39"/>
    </location>
</feature>
<dbReference type="PANTHER" id="PTHR30193:SF37">
    <property type="entry name" value="INNER MEMBRANE ABC TRANSPORTER PERMEASE PROTEIN YCJO"/>
    <property type="match status" value="1"/>
</dbReference>